<organism evidence="5 6">
    <name type="scientific">Emericellopsis atlantica</name>
    <dbReference type="NCBI Taxonomy" id="2614577"/>
    <lineage>
        <taxon>Eukaryota</taxon>
        <taxon>Fungi</taxon>
        <taxon>Dikarya</taxon>
        <taxon>Ascomycota</taxon>
        <taxon>Pezizomycotina</taxon>
        <taxon>Sordariomycetes</taxon>
        <taxon>Hypocreomycetidae</taxon>
        <taxon>Hypocreales</taxon>
        <taxon>Bionectriaceae</taxon>
        <taxon>Emericellopsis</taxon>
    </lineage>
</organism>
<feature type="domain" description="Peptidase S33 tripeptidyl aminopeptidase-like C-terminal" evidence="4">
    <location>
        <begin position="441"/>
        <end position="552"/>
    </location>
</feature>
<dbReference type="InterPro" id="IPR013595">
    <property type="entry name" value="Pept_S33_TAP-like_C"/>
</dbReference>
<keyword evidence="6" id="KW-1185">Reference proteome</keyword>
<keyword evidence="2" id="KW-0378">Hydrolase</keyword>
<evidence type="ECO:0000259" key="4">
    <source>
        <dbReference type="Pfam" id="PF08386"/>
    </source>
</evidence>
<dbReference type="PANTHER" id="PTHR43248">
    <property type="entry name" value="2-SUCCINYL-6-HYDROXY-2,4-CYCLOHEXADIENE-1-CARBOXYLATE SYNTHASE"/>
    <property type="match status" value="1"/>
</dbReference>
<dbReference type="AlphaFoldDB" id="A0A9P7ZLA0"/>
<keyword evidence="3" id="KW-0732">Signal</keyword>
<name>A0A9P7ZLA0_9HYPO</name>
<sequence>MRSLVLALAGAATTALAQSFDFTTLEPSEDLEWTPCLEIYECARLEMPLDWTNESDSRTVAIAMMKLPAVVDVDDPAWAGPIFTNPGGPGHSGVDFVLSSSARLQAAVDKPGEKHYEIVSFDPRGIASSTPTVDCFGSLLERDAFFLELRGSQGLVAGERAIKYDLALFEGMGKLCQSKYDNGLEIFPYIGTASVVEDMVRMVDKSDEWRQSQQKKRGLEVRETEEKPRLKFMGFSYGTVLAQFFASIHPERVGRVLADGVVNVHDYATGPGWLTAGLDTDSVFDHFVDLCWEAEDRCRLYRSDSSADDMKKTLRDLIARLDVDPMGALAPDGKRVVVRGDDFREAFGVYSYNGITGFASLAVVFDAALQGDFSYLITFLKTVRTIPTVEDGCPNENGTKLVLSPPENLYSVMCLDGSDVRGKDSDYWVDYVNDMKDVSEIYGATLALIRFGCSHWPFRAENRFDGPFKTPKADKDDPSTPAAPLMFMGNQYDPVTPIRNAENMAKDHPGAGVLIQESTGHCALLVATSNCTSQAVAEYFDTGKVPEDILTCEESCHPWDAGCGVNGPGTGPGAGNGTGTAAVAKRGEMGFMEMLPRGHGFFNIRY</sequence>
<dbReference type="Gene3D" id="3.40.50.1820">
    <property type="entry name" value="alpha/beta hydrolase"/>
    <property type="match status" value="1"/>
</dbReference>
<comment type="caution">
    <text evidence="5">The sequence shown here is derived from an EMBL/GenBank/DDBJ whole genome shotgun (WGS) entry which is preliminary data.</text>
</comment>
<gene>
    <name evidence="5" type="ORF">F5Z01DRAFT_622871</name>
</gene>
<dbReference type="Proteomes" id="UP000887229">
    <property type="component" value="Unassembled WGS sequence"/>
</dbReference>
<dbReference type="RefSeq" id="XP_046117716.1">
    <property type="nucleotide sequence ID" value="XM_046261288.1"/>
</dbReference>
<dbReference type="InterPro" id="IPR029058">
    <property type="entry name" value="AB_hydrolase_fold"/>
</dbReference>
<dbReference type="InterPro" id="IPR051601">
    <property type="entry name" value="Serine_prot/Carboxylest_S33"/>
</dbReference>
<evidence type="ECO:0000256" key="1">
    <source>
        <dbReference type="ARBA" id="ARBA00010088"/>
    </source>
</evidence>
<dbReference type="OrthoDB" id="425534at2759"/>
<reference evidence="5" key="1">
    <citation type="journal article" date="2021" name="IMA Fungus">
        <title>Genomic characterization of three marine fungi, including Emericellopsis atlantica sp. nov. with signatures of a generalist lifestyle and marine biomass degradation.</title>
        <authorList>
            <person name="Hagestad O.C."/>
            <person name="Hou L."/>
            <person name="Andersen J.H."/>
            <person name="Hansen E.H."/>
            <person name="Altermark B."/>
            <person name="Li C."/>
            <person name="Kuhnert E."/>
            <person name="Cox R.J."/>
            <person name="Crous P.W."/>
            <person name="Spatafora J.W."/>
            <person name="Lail K."/>
            <person name="Amirebrahimi M."/>
            <person name="Lipzen A."/>
            <person name="Pangilinan J."/>
            <person name="Andreopoulos W."/>
            <person name="Hayes R.D."/>
            <person name="Ng V."/>
            <person name="Grigoriev I.V."/>
            <person name="Jackson S.A."/>
            <person name="Sutton T.D.S."/>
            <person name="Dobson A.D.W."/>
            <person name="Rama T."/>
        </authorList>
    </citation>
    <scope>NUCLEOTIDE SEQUENCE</scope>
    <source>
        <strain evidence="5">TS7</strain>
    </source>
</reference>
<comment type="similarity">
    <text evidence="1">Belongs to the peptidase S33 family.</text>
</comment>
<accession>A0A9P7ZLA0</accession>
<evidence type="ECO:0000313" key="5">
    <source>
        <dbReference type="EMBL" id="KAG9253792.1"/>
    </source>
</evidence>
<dbReference type="GO" id="GO:0016787">
    <property type="term" value="F:hydrolase activity"/>
    <property type="evidence" value="ECO:0007669"/>
    <property type="project" value="UniProtKB-KW"/>
</dbReference>
<dbReference type="PANTHER" id="PTHR43248:SF25">
    <property type="entry name" value="AB HYDROLASE-1 DOMAIN-CONTAINING PROTEIN-RELATED"/>
    <property type="match status" value="1"/>
</dbReference>
<dbReference type="Pfam" id="PF08386">
    <property type="entry name" value="Abhydrolase_4"/>
    <property type="match status" value="1"/>
</dbReference>
<feature type="signal peptide" evidence="3">
    <location>
        <begin position="1"/>
        <end position="17"/>
    </location>
</feature>
<protein>
    <submittedName>
        <fullName evidence="5">TAP-like protein-domain-containing protein</fullName>
    </submittedName>
</protein>
<dbReference type="SUPFAM" id="SSF53474">
    <property type="entry name" value="alpha/beta-Hydrolases"/>
    <property type="match status" value="1"/>
</dbReference>
<evidence type="ECO:0000313" key="6">
    <source>
        <dbReference type="Proteomes" id="UP000887229"/>
    </source>
</evidence>
<dbReference type="GeneID" id="70292191"/>
<dbReference type="EMBL" id="MU251256">
    <property type="protein sequence ID" value="KAG9253792.1"/>
    <property type="molecule type" value="Genomic_DNA"/>
</dbReference>
<evidence type="ECO:0000256" key="2">
    <source>
        <dbReference type="ARBA" id="ARBA00022801"/>
    </source>
</evidence>
<feature type="chain" id="PRO_5040325092" evidence="3">
    <location>
        <begin position="18"/>
        <end position="606"/>
    </location>
</feature>
<evidence type="ECO:0000256" key="3">
    <source>
        <dbReference type="SAM" id="SignalP"/>
    </source>
</evidence>
<proteinExistence type="inferred from homology"/>